<organism evidence="1 2">
    <name type="scientific">Nocardioides agariphilus</name>
    <dbReference type="NCBI Taxonomy" id="433664"/>
    <lineage>
        <taxon>Bacteria</taxon>
        <taxon>Bacillati</taxon>
        <taxon>Actinomycetota</taxon>
        <taxon>Actinomycetes</taxon>
        <taxon>Propionibacteriales</taxon>
        <taxon>Nocardioidaceae</taxon>
        <taxon>Nocardioides</taxon>
    </lineage>
</organism>
<keyword evidence="2" id="KW-1185">Reference proteome</keyword>
<dbReference type="Proteomes" id="UP000660668">
    <property type="component" value="Unassembled WGS sequence"/>
</dbReference>
<name>A0A930VHP2_9ACTN</name>
<accession>A0A930VHP2</accession>
<comment type="caution">
    <text evidence="1">The sequence shown here is derived from an EMBL/GenBank/DDBJ whole genome shotgun (WGS) entry which is preliminary data.</text>
</comment>
<keyword evidence="1" id="KW-0808">Transferase</keyword>
<dbReference type="Pfam" id="PF08843">
    <property type="entry name" value="AbiEii"/>
    <property type="match status" value="1"/>
</dbReference>
<dbReference type="RefSeq" id="WP_194694994.1">
    <property type="nucleotide sequence ID" value="NZ_JADKPO010000003.1"/>
</dbReference>
<sequence length="298" mass="32370">MTPVSRATVEGRAYLDLQNKARRDGRTTDELIQLYALEGFLARLSVSTYVDQLVLKGGVLLAAFGDRRPTRDVDLAGIDLDNDASHVLGVVQAVASTAPAVADGLVFDIASAHAEVIRDSDEYSGVRVSINVTLASARAASHVDVSVGDPIWPAPQDVAVPRLLDGPDIEVLGYPMEMALAEKIVTAAQRGTASTRWRDFGDIWTLSHNHALRGGDLQAAIEQVAAHRDADLDALERALVGYAELAQTKWAQWRRKLKLDQLPAEFADVLTGCIELVDPVLRGEVRDKTWDPSARSWS</sequence>
<dbReference type="EMBL" id="JADKPO010000003">
    <property type="protein sequence ID" value="MBF4766848.1"/>
    <property type="molecule type" value="Genomic_DNA"/>
</dbReference>
<reference evidence="1" key="1">
    <citation type="submission" date="2020-11" db="EMBL/GenBank/DDBJ databases">
        <title>Nocardioides cynanchi sp. nov., isolated from soil of rhizosphere of Cynanchum wilfordii.</title>
        <authorList>
            <person name="Lee J.-S."/>
            <person name="Suh M.K."/>
            <person name="Kim J.-S."/>
        </authorList>
    </citation>
    <scope>NUCLEOTIDE SEQUENCE</scope>
    <source>
        <strain evidence="1">KCTC 19276</strain>
    </source>
</reference>
<gene>
    <name evidence="1" type="ORF">ISU10_03585</name>
</gene>
<dbReference type="GO" id="GO:0016740">
    <property type="term" value="F:transferase activity"/>
    <property type="evidence" value="ECO:0007669"/>
    <property type="project" value="UniProtKB-KW"/>
</dbReference>
<protein>
    <submittedName>
        <fullName evidence="1">Nucleotidyl transferase AbiEii/AbiGii toxin family protein</fullName>
    </submittedName>
</protein>
<evidence type="ECO:0000313" key="1">
    <source>
        <dbReference type="EMBL" id="MBF4766848.1"/>
    </source>
</evidence>
<dbReference type="InterPro" id="IPR014942">
    <property type="entry name" value="AbiEii"/>
</dbReference>
<evidence type="ECO:0000313" key="2">
    <source>
        <dbReference type="Proteomes" id="UP000660668"/>
    </source>
</evidence>
<proteinExistence type="predicted"/>
<dbReference type="AlphaFoldDB" id="A0A930VHP2"/>